<sequence length="120" mass="13236">MVGAYQPAKNSAKPVTTPCILPVSAKQPDSLHALLIKLRDYVNANQDRLALADIAYTLQIGREAMPERCVFIADSVTNWLAQLEQAINHAQPLFANDKMANAWLNGQKRRLAAVIWCGHA</sequence>
<accession>A0A0F3IH14</accession>
<protein>
    <recommendedName>
        <fullName evidence="1">RhiE-like KS-MAT linker domain-containing protein</fullName>
    </recommendedName>
</protein>
<reference evidence="3" key="1">
    <citation type="submission" date="2015-03" db="EMBL/GenBank/DDBJ databases">
        <title>Draft genome sequence of a novel methanotroph (Sn10-6) isolated from flooded ricefield rhizosphere in India.</title>
        <authorList>
            <person name="Pandit P.S."/>
            <person name="Pore S.D."/>
            <person name="Arora P."/>
            <person name="Kapse N.G."/>
            <person name="Dhakephalkar P.K."/>
            <person name="Rahalkar M.C."/>
        </authorList>
    </citation>
    <scope>NUCLEOTIDE SEQUENCE [LARGE SCALE GENOMIC DNA]</scope>
    <source>
        <strain evidence="3">Sn10-6</strain>
    </source>
</reference>
<gene>
    <name evidence="2" type="ORF">VZ94_13810</name>
</gene>
<feature type="domain" description="RhiE-like KS-MAT linker" evidence="1">
    <location>
        <begin position="24"/>
        <end position="88"/>
    </location>
</feature>
<proteinExistence type="predicted"/>
<organism evidence="2 3">
    <name type="scientific">Methylocucumis oryzae</name>
    <dbReference type="NCBI Taxonomy" id="1632867"/>
    <lineage>
        <taxon>Bacteria</taxon>
        <taxon>Pseudomonadati</taxon>
        <taxon>Pseudomonadota</taxon>
        <taxon>Gammaproteobacteria</taxon>
        <taxon>Methylococcales</taxon>
        <taxon>Methylococcaceae</taxon>
        <taxon>Methylocucumis</taxon>
    </lineage>
</organism>
<dbReference type="AlphaFoldDB" id="A0A0F3IH14"/>
<dbReference type="InterPro" id="IPR054514">
    <property type="entry name" value="RhiE-like_linker"/>
</dbReference>
<dbReference type="Proteomes" id="UP000033684">
    <property type="component" value="Unassembled WGS sequence"/>
</dbReference>
<name>A0A0F3IH14_9GAMM</name>
<dbReference type="Pfam" id="PF22336">
    <property type="entry name" value="RhiE-like_linker"/>
    <property type="match status" value="1"/>
</dbReference>
<evidence type="ECO:0000313" key="3">
    <source>
        <dbReference type="Proteomes" id="UP000033684"/>
    </source>
</evidence>
<evidence type="ECO:0000259" key="1">
    <source>
        <dbReference type="Pfam" id="PF22336"/>
    </source>
</evidence>
<evidence type="ECO:0000313" key="2">
    <source>
        <dbReference type="EMBL" id="KJV06060.1"/>
    </source>
</evidence>
<reference evidence="2 3" key="2">
    <citation type="journal article" date="2016" name="Microb. Ecol.">
        <title>Genome Characteristics of a Novel Type I Methanotroph (Sn10-6) Isolated from a Flooded Indian Rice Field.</title>
        <authorList>
            <person name="Rahalkar M.C."/>
            <person name="Pandit P.S."/>
            <person name="Dhakephalkar P.K."/>
            <person name="Pore S."/>
            <person name="Arora P."/>
            <person name="Kapse N."/>
        </authorList>
    </citation>
    <scope>NUCLEOTIDE SEQUENCE [LARGE SCALE GENOMIC DNA]</scope>
    <source>
        <strain evidence="2 3">Sn10-6</strain>
    </source>
</reference>
<dbReference type="Gene3D" id="3.30.70.3290">
    <property type="match status" value="1"/>
</dbReference>
<dbReference type="EMBL" id="LAJX01000138">
    <property type="protein sequence ID" value="KJV06060.1"/>
    <property type="molecule type" value="Genomic_DNA"/>
</dbReference>
<comment type="caution">
    <text evidence="2">The sequence shown here is derived from an EMBL/GenBank/DDBJ whole genome shotgun (WGS) entry which is preliminary data.</text>
</comment>
<keyword evidence="3" id="KW-1185">Reference proteome</keyword>